<accession>A0AC34R2F8</accession>
<evidence type="ECO:0000313" key="1">
    <source>
        <dbReference type="Proteomes" id="UP000887576"/>
    </source>
</evidence>
<sequence length="80" mass="9064">MENFLRRIHVDGNQSGSSMNDKTLGWSGPDNENCIVDFTNPPPSRKEKPDHGMLHKKFYNDFGDLFSTTQYKPNGSKSSN</sequence>
<dbReference type="Proteomes" id="UP000887576">
    <property type="component" value="Unplaced"/>
</dbReference>
<dbReference type="WBParaSite" id="JU765_v2.g2772.t1">
    <property type="protein sequence ID" value="JU765_v2.g2772.t1"/>
    <property type="gene ID" value="JU765_v2.g2772"/>
</dbReference>
<reference evidence="2" key="1">
    <citation type="submission" date="2022-11" db="UniProtKB">
        <authorList>
            <consortium name="WormBaseParasite"/>
        </authorList>
    </citation>
    <scope>IDENTIFICATION</scope>
</reference>
<name>A0AC34R2F8_9BILA</name>
<evidence type="ECO:0000313" key="2">
    <source>
        <dbReference type="WBParaSite" id="JU765_v2.g2772.t1"/>
    </source>
</evidence>
<organism evidence="1 2">
    <name type="scientific">Panagrolaimus sp. JU765</name>
    <dbReference type="NCBI Taxonomy" id="591449"/>
    <lineage>
        <taxon>Eukaryota</taxon>
        <taxon>Metazoa</taxon>
        <taxon>Ecdysozoa</taxon>
        <taxon>Nematoda</taxon>
        <taxon>Chromadorea</taxon>
        <taxon>Rhabditida</taxon>
        <taxon>Tylenchina</taxon>
        <taxon>Panagrolaimomorpha</taxon>
        <taxon>Panagrolaimoidea</taxon>
        <taxon>Panagrolaimidae</taxon>
        <taxon>Panagrolaimus</taxon>
    </lineage>
</organism>
<proteinExistence type="predicted"/>
<protein>
    <submittedName>
        <fullName evidence="2">Uncharacterized protein</fullName>
    </submittedName>
</protein>